<keyword evidence="4" id="KW-1185">Reference proteome</keyword>
<feature type="domain" description="Purine catabolism PurC-like" evidence="1">
    <location>
        <begin position="7"/>
        <end position="128"/>
    </location>
</feature>
<feature type="domain" description="PucR C-terminal helix-turn-helix" evidence="2">
    <location>
        <begin position="324"/>
        <end position="381"/>
    </location>
</feature>
<sequence>MAVTVRDLLKLETTRDFQLVAGGKGLDLPVNRVEILDFEFMEEGQAYRSRSFEGNSLVLTSFLYAKDRPELILDGIRSLWQYHVHAVAYKPVIYRELPQEALDYADRVGFPVFVFGSDAWFEDIVSDVKALEQKTGKQEIVEPLLESMMDRYFSSGEREEAAELVNPTFRIYFRAYYARCRERSREEVEETLKDLHLTGQLQQCAFVCRFRRGYMIMVSGDFPRERDFEEKRDRIFALLGLERNKVILGVSEIRRLLPDFDTCIMEAYWAEIFAEIEGQDVRRFDELRADRLFIPWPESPMTGEYSAEYLKPLFVNGDDKSEELLSTAVAYVLAGGDMQAAAERMFCHKNTIRYRVGKLQEKLDPETSEKVFFQNLSAAVKIYLLMKEK</sequence>
<reference evidence="3 4" key="1">
    <citation type="journal article" date="2016" name="Appl. Environ. Microbiol.">
        <title>Function and Phylogeny of Bacterial Butyryl Coenzyme A:Acetate Transferases and Their Diversity in the Proximal Colon of Swine.</title>
        <authorList>
            <person name="Trachsel J."/>
            <person name="Bayles D.O."/>
            <person name="Looft T."/>
            <person name="Levine U.Y."/>
            <person name="Allen H.K."/>
        </authorList>
    </citation>
    <scope>NUCLEOTIDE SEQUENCE [LARGE SCALE GENOMIC DNA]</scope>
    <source>
        <strain evidence="3 4">68-3-10</strain>
    </source>
</reference>
<organism evidence="3 4">
    <name type="scientific">Hornefia porci</name>
    <dbReference type="NCBI Taxonomy" id="2652292"/>
    <lineage>
        <taxon>Bacteria</taxon>
        <taxon>Bacillati</taxon>
        <taxon>Bacillota</taxon>
        <taxon>Clostridia</taxon>
        <taxon>Peptostreptococcales</taxon>
        <taxon>Anaerovoracaceae</taxon>
        <taxon>Hornefia</taxon>
    </lineage>
</organism>
<evidence type="ECO:0000313" key="3">
    <source>
        <dbReference type="EMBL" id="OLR56039.1"/>
    </source>
</evidence>
<dbReference type="InterPro" id="IPR042070">
    <property type="entry name" value="PucR_C-HTH_sf"/>
</dbReference>
<accession>A0A1Q9JIJ9</accession>
<dbReference type="InterPro" id="IPR025736">
    <property type="entry name" value="PucR_C-HTH_dom"/>
</dbReference>
<evidence type="ECO:0000259" key="1">
    <source>
        <dbReference type="Pfam" id="PF07905"/>
    </source>
</evidence>
<dbReference type="InterPro" id="IPR051448">
    <property type="entry name" value="CdaR-like_regulators"/>
</dbReference>
<dbReference type="Pfam" id="PF13556">
    <property type="entry name" value="HTH_30"/>
    <property type="match status" value="1"/>
</dbReference>
<dbReference type="PANTHER" id="PTHR33744">
    <property type="entry name" value="CARBOHYDRATE DIACID REGULATOR"/>
    <property type="match status" value="1"/>
</dbReference>
<dbReference type="Pfam" id="PF07905">
    <property type="entry name" value="PucR"/>
    <property type="match status" value="1"/>
</dbReference>
<protein>
    <recommendedName>
        <fullName evidence="5">PucR family transcriptional regulator</fullName>
    </recommendedName>
</protein>
<gene>
    <name evidence="3" type="ORF">BHK98_08170</name>
</gene>
<dbReference type="EMBL" id="MJIE01000001">
    <property type="protein sequence ID" value="OLR56039.1"/>
    <property type="molecule type" value="Genomic_DNA"/>
</dbReference>
<name>A0A1Q9JIJ9_9FIRM</name>
<comment type="caution">
    <text evidence="3">The sequence shown here is derived from an EMBL/GenBank/DDBJ whole genome shotgun (WGS) entry which is preliminary data.</text>
</comment>
<dbReference type="Gene3D" id="1.10.10.2840">
    <property type="entry name" value="PucR C-terminal helix-turn-helix domain"/>
    <property type="match status" value="1"/>
</dbReference>
<dbReference type="RefSeq" id="WP_075713265.1">
    <property type="nucleotide sequence ID" value="NZ_MJIE01000001.1"/>
</dbReference>
<dbReference type="Proteomes" id="UP000187404">
    <property type="component" value="Unassembled WGS sequence"/>
</dbReference>
<evidence type="ECO:0008006" key="5">
    <source>
        <dbReference type="Google" id="ProtNLM"/>
    </source>
</evidence>
<dbReference type="AlphaFoldDB" id="A0A1Q9JIJ9"/>
<dbReference type="OrthoDB" id="143422at2"/>
<evidence type="ECO:0000259" key="2">
    <source>
        <dbReference type="Pfam" id="PF13556"/>
    </source>
</evidence>
<dbReference type="InterPro" id="IPR012914">
    <property type="entry name" value="PucR_dom"/>
</dbReference>
<proteinExistence type="predicted"/>
<dbReference type="STRING" id="1261640.BHK98_08170"/>
<evidence type="ECO:0000313" key="4">
    <source>
        <dbReference type="Proteomes" id="UP000187404"/>
    </source>
</evidence>